<name>A0A4Z1T5P4_GIAMU</name>
<feature type="transmembrane region" description="Helical" evidence="2">
    <location>
        <begin position="669"/>
        <end position="690"/>
    </location>
</feature>
<feature type="compositionally biased region" description="Polar residues" evidence="1">
    <location>
        <begin position="191"/>
        <end position="202"/>
    </location>
</feature>
<dbReference type="AlphaFoldDB" id="A0A4Z1T5P4"/>
<feature type="region of interest" description="Disordered" evidence="1">
    <location>
        <begin position="191"/>
        <end position="215"/>
    </location>
</feature>
<sequence length="691" mass="75673">MEFAVTDEVGPSARHVHTSEAARSLLERIMNTCTVEAGAVRIEELERTLNLPPMASALLPRETPTIPVTEAVRLLIGTMAIPEHALPADQRSQSNFGARHTSTLSRVSPPSIFGRKEPRRPGLFGGRQLEATNATGPFPVTLPNTDAQLRELRDTVKNLTEQKSRLERELSQARKSIDDREIKIHQLQAQLTEARSQTSSVASRGAPGGPSTPLEVESLADLRPLIRDIHLAISKDQVATGQRALEQELKELTTRLTEGFDALDAKLQSSEHSLSTTHALVSKQCSELHAELGTVGSSLATMTQTTSTILAELSSLRIGEMARSVDTTENEAIFARVDALSEQIGSLQKSLCDIRTSLNRQLSDLVLESTSTRLNEELAANIIEAVRSNSGETIEQRLIDAMEGVFKPTLETHLRSSLLEALQDVEKRLINTSERKLNEGVAKLLSEWRRFTEHSQLVMAKEPLKAFEAAATALKDDISAIIRDEFERISELRRAVLADLEMSESAHPHPALEFAPPDRSVPPALSQMLDTTLQEAGLINSVVPQSSLNQLLNTRGLDEPLHLSQVGHSTVRVGGGNAGTEGSPLKDLVIQVEDTLLRRLGELALSFENLRQSVEQTAHTSASEATRMKREYLRVVGSLDDINDGISAVLEAESSRTLTQLLGIVRVDYTIATVVLVLVLVLGFNVLRFFL</sequence>
<dbReference type="EMBL" id="VDLU01000003">
    <property type="protein sequence ID" value="TNJ27849.1"/>
    <property type="molecule type" value="Genomic_DNA"/>
</dbReference>
<evidence type="ECO:0000256" key="1">
    <source>
        <dbReference type="SAM" id="MobiDB-lite"/>
    </source>
</evidence>
<gene>
    <name evidence="3" type="ORF">GMRT_12657</name>
</gene>
<dbReference type="OrthoDB" id="10257909at2759"/>
<keyword evidence="4" id="KW-1185">Reference proteome</keyword>
<proteinExistence type="predicted"/>
<reference evidence="3 4" key="1">
    <citation type="submission" date="2019-05" db="EMBL/GenBank/DDBJ databases">
        <title>The compact genome of Giardia muris reveals important steps in the evolution of intestinal protozoan parasites.</title>
        <authorList>
            <person name="Xu F."/>
            <person name="Jimenez-Gonzalez A."/>
            <person name="Einarsson E."/>
            <person name="Astvaldsson A."/>
            <person name="Peirasmaki D."/>
            <person name="Eckmann L."/>
            <person name="Andersson J.O."/>
            <person name="Svard S.G."/>
            <person name="Jerlstrom-Hultqvist J."/>
        </authorList>
    </citation>
    <scope>NUCLEOTIDE SEQUENCE [LARGE SCALE GENOMIC DNA]</scope>
    <source>
        <strain evidence="3 4">Roberts-Thomson</strain>
    </source>
</reference>
<evidence type="ECO:0000256" key="2">
    <source>
        <dbReference type="SAM" id="Phobius"/>
    </source>
</evidence>
<dbReference type="VEuPathDB" id="GiardiaDB:GMRT_12657"/>
<protein>
    <submittedName>
        <fullName evidence="3">Uncharacterized protein</fullName>
    </submittedName>
</protein>
<evidence type="ECO:0000313" key="4">
    <source>
        <dbReference type="Proteomes" id="UP000315496"/>
    </source>
</evidence>
<accession>A0A4Z1T5P4</accession>
<keyword evidence="2" id="KW-0472">Membrane</keyword>
<keyword evidence="2" id="KW-0812">Transmembrane</keyword>
<evidence type="ECO:0000313" key="3">
    <source>
        <dbReference type="EMBL" id="TNJ27849.1"/>
    </source>
</evidence>
<organism evidence="3 4">
    <name type="scientific">Giardia muris</name>
    <dbReference type="NCBI Taxonomy" id="5742"/>
    <lineage>
        <taxon>Eukaryota</taxon>
        <taxon>Metamonada</taxon>
        <taxon>Diplomonadida</taxon>
        <taxon>Hexamitidae</taxon>
        <taxon>Giardiinae</taxon>
        <taxon>Giardia</taxon>
    </lineage>
</organism>
<keyword evidence="2" id="KW-1133">Transmembrane helix</keyword>
<feature type="region of interest" description="Disordered" evidence="1">
    <location>
        <begin position="93"/>
        <end position="123"/>
    </location>
</feature>
<comment type="caution">
    <text evidence="3">The sequence shown here is derived from an EMBL/GenBank/DDBJ whole genome shotgun (WGS) entry which is preliminary data.</text>
</comment>
<feature type="compositionally biased region" description="Polar residues" evidence="1">
    <location>
        <begin position="93"/>
        <end position="108"/>
    </location>
</feature>
<dbReference type="Proteomes" id="UP000315496">
    <property type="component" value="Chromosome 3"/>
</dbReference>